<feature type="binding site" evidence="2">
    <location>
        <position position="52"/>
    </location>
    <ligand>
        <name>Fe cation</name>
        <dbReference type="ChEBI" id="CHEBI:24875"/>
        <label>2</label>
    </ligand>
</feature>
<dbReference type="SUPFAM" id="SSF56300">
    <property type="entry name" value="Metallo-dependent phosphatases"/>
    <property type="match status" value="1"/>
</dbReference>
<dbReference type="Gene3D" id="3.60.21.10">
    <property type="match status" value="1"/>
</dbReference>
<proteinExistence type="predicted"/>
<feature type="binding site" evidence="2">
    <location>
        <position position="53"/>
    </location>
    <ligand>
        <name>Fe cation</name>
        <dbReference type="ChEBI" id="CHEBI:24875"/>
        <label>1</label>
    </ligand>
</feature>
<sequence>MESMAEAAHSDETVRILIFGDVVGRPGRRALKEHLPTLRKTHCADAVIVNGENAAAGIGVTPDTAEELFAAGADLITSGNHVWRYRDIHEYMGRQRRLLRPMNYPPGAPGHGHGVFQTDGGVRIGVLNLIGRVFMEPVDCPFRAADAFLDKISLGREADVIIVDMHAEATSEKVAMGRYLDGRVSAVVGTHTHIPTADHRVLAGGCGYMTDLGMTGCYESVIGMELDSVLPRFTSKLPSRFEAAQGEASISGALIVVNRRTGRCESIQPVRRGPDLDATPDPL</sequence>
<dbReference type="GO" id="GO:0004113">
    <property type="term" value="F:2',3'-cyclic-nucleotide 3'-phosphodiesterase activity"/>
    <property type="evidence" value="ECO:0007669"/>
    <property type="project" value="TreeGrafter"/>
</dbReference>
<evidence type="ECO:0000256" key="1">
    <source>
        <dbReference type="PIRSR" id="PIRSR004789-50"/>
    </source>
</evidence>
<reference evidence="3 4" key="1">
    <citation type="journal article" date="2016" name="BMC Genomics">
        <title>Combined genomic and structural analyses of a cultured magnetotactic bacterium reveals its niche adaptation to a dynamic environment.</title>
        <authorList>
            <person name="Araujo A.C."/>
            <person name="Morillo V."/>
            <person name="Cypriano J."/>
            <person name="Teixeira L.C."/>
            <person name="Leao P."/>
            <person name="Lyra S."/>
            <person name="Almeida L.G."/>
            <person name="Bazylinski D.A."/>
            <person name="Vasconcellos A.T."/>
            <person name="Abreu F."/>
            <person name="Lins U."/>
        </authorList>
    </citation>
    <scope>NUCLEOTIDE SEQUENCE [LARGE SCALE GENOMIC DNA]</scope>
    <source>
        <strain evidence="3 4">IT-1</strain>
    </source>
</reference>
<dbReference type="PANTHER" id="PTHR36303:SF1">
    <property type="entry name" value="2',3'-CYCLIC-NUCLEOTIDE 2'-PHOSPHODIESTERASE"/>
    <property type="match status" value="1"/>
</dbReference>
<feature type="binding site" evidence="2">
    <location>
        <position position="166"/>
    </location>
    <ligand>
        <name>Fe cation</name>
        <dbReference type="ChEBI" id="CHEBI:24875"/>
        <label>2</label>
    </ligand>
</feature>
<dbReference type="InterPro" id="IPR029052">
    <property type="entry name" value="Metallo-depent_PP-like"/>
</dbReference>
<comment type="caution">
    <text evidence="3">The sequence shown here is derived from an EMBL/GenBank/DDBJ whole genome shotgun (WGS) entry which is preliminary data.</text>
</comment>
<feature type="binding site" evidence="2">
    <location>
        <position position="191"/>
    </location>
    <ligand>
        <name>Fe cation</name>
        <dbReference type="ChEBI" id="CHEBI:24875"/>
        <label>2</label>
    </ligand>
</feature>
<feature type="binding site" evidence="2">
    <location>
        <position position="80"/>
    </location>
    <ligand>
        <name>Fe cation</name>
        <dbReference type="ChEBI" id="CHEBI:24875"/>
        <label>2</label>
    </ligand>
</feature>
<keyword evidence="2" id="KW-0479">Metal-binding</keyword>
<dbReference type="Pfam" id="PF13277">
    <property type="entry name" value="YmdB"/>
    <property type="match status" value="1"/>
</dbReference>
<feature type="binding site" evidence="2">
    <location>
        <position position="52"/>
    </location>
    <ligand>
        <name>Fe cation</name>
        <dbReference type="ChEBI" id="CHEBI:24875"/>
        <label>1</label>
    </ligand>
</feature>
<dbReference type="EMBL" id="LVJN01000020">
    <property type="protein sequence ID" value="OSM01834.1"/>
    <property type="molecule type" value="Genomic_DNA"/>
</dbReference>
<dbReference type="InterPro" id="IPR005235">
    <property type="entry name" value="YmdB-like"/>
</dbReference>
<evidence type="ECO:0000313" key="4">
    <source>
        <dbReference type="Proteomes" id="UP000194003"/>
    </source>
</evidence>
<name>A0A1Y2K3Z1_9PROT</name>
<dbReference type="STRING" id="1434232.MAIT1_01879"/>
<gene>
    <name evidence="3" type="ORF">MAIT1_01879</name>
</gene>
<protein>
    <submittedName>
        <fullName evidence="3">Putative metallophosphoesterase</fullName>
    </submittedName>
</protein>
<feature type="active site" description="Proton donor" evidence="1">
    <location>
        <position position="81"/>
    </location>
</feature>
<evidence type="ECO:0000256" key="2">
    <source>
        <dbReference type="PIRSR" id="PIRSR004789-51"/>
    </source>
</evidence>
<keyword evidence="4" id="KW-1185">Reference proteome</keyword>
<dbReference type="PANTHER" id="PTHR36303">
    <property type="entry name" value="2',3'-CYCLIC-NUCLEOTIDE 2'-PHOSPHODIESTERASE"/>
    <property type="match status" value="1"/>
</dbReference>
<dbReference type="Proteomes" id="UP000194003">
    <property type="component" value="Unassembled WGS sequence"/>
</dbReference>
<dbReference type="PIRSF" id="PIRSF004789">
    <property type="entry name" value="DR1281"/>
    <property type="match status" value="1"/>
</dbReference>
<feature type="binding site" evidence="2">
    <location>
        <position position="21"/>
    </location>
    <ligand>
        <name>Fe cation</name>
        <dbReference type="ChEBI" id="CHEBI:24875"/>
        <label>1</label>
    </ligand>
</feature>
<accession>A0A1Y2K3Z1</accession>
<dbReference type="GO" id="GO:0046872">
    <property type="term" value="F:metal ion binding"/>
    <property type="evidence" value="ECO:0007669"/>
    <property type="project" value="UniProtKB-KW"/>
</dbReference>
<dbReference type="NCBIfam" id="TIGR00282">
    <property type="entry name" value="TIGR00282 family metallophosphoesterase"/>
    <property type="match status" value="1"/>
</dbReference>
<evidence type="ECO:0000313" key="3">
    <source>
        <dbReference type="EMBL" id="OSM01834.1"/>
    </source>
</evidence>
<dbReference type="CDD" id="cd07382">
    <property type="entry name" value="MPP_DR1281"/>
    <property type="match status" value="1"/>
</dbReference>
<feature type="binding site" evidence="2">
    <location>
        <position position="193"/>
    </location>
    <ligand>
        <name>Fe cation</name>
        <dbReference type="ChEBI" id="CHEBI:24875"/>
        <label>1</label>
    </ligand>
</feature>
<organism evidence="3 4">
    <name type="scientific">Magnetofaba australis IT-1</name>
    <dbReference type="NCBI Taxonomy" id="1434232"/>
    <lineage>
        <taxon>Bacteria</taxon>
        <taxon>Pseudomonadati</taxon>
        <taxon>Pseudomonadota</taxon>
        <taxon>Magnetococcia</taxon>
        <taxon>Magnetococcales</taxon>
        <taxon>Magnetococcaceae</taxon>
        <taxon>Magnetofaba</taxon>
    </lineage>
</organism>
<dbReference type="AlphaFoldDB" id="A0A1Y2K3Z1"/>